<proteinExistence type="predicted"/>
<evidence type="ECO:0000256" key="1">
    <source>
        <dbReference type="ARBA" id="ARBA00023002"/>
    </source>
</evidence>
<dbReference type="PANTHER" id="PTHR14239">
    <property type="entry name" value="DUDULIN-RELATED"/>
    <property type="match status" value="1"/>
</dbReference>
<accession>A0A7G5H1E5</accession>
<name>A0A7G5H1E5_9BACT</name>
<dbReference type="SUPFAM" id="SSF51735">
    <property type="entry name" value="NAD(P)-binding Rossmann-fold domains"/>
    <property type="match status" value="1"/>
</dbReference>
<evidence type="ECO:0000313" key="3">
    <source>
        <dbReference type="EMBL" id="QMW04937.1"/>
    </source>
</evidence>
<keyword evidence="1" id="KW-0560">Oxidoreductase</keyword>
<feature type="domain" description="Pyrroline-5-carboxylate reductase catalytic N-terminal" evidence="2">
    <location>
        <begin position="3"/>
        <end position="92"/>
    </location>
</feature>
<evidence type="ECO:0000313" key="4">
    <source>
        <dbReference type="Proteomes" id="UP000515369"/>
    </source>
</evidence>
<dbReference type="InterPro" id="IPR028939">
    <property type="entry name" value="P5C_Rdtase_cat_N"/>
</dbReference>
<organism evidence="3 4">
    <name type="scientific">Spirosoma foliorum</name>
    <dbReference type="NCBI Taxonomy" id="2710596"/>
    <lineage>
        <taxon>Bacteria</taxon>
        <taxon>Pseudomonadati</taxon>
        <taxon>Bacteroidota</taxon>
        <taxon>Cytophagia</taxon>
        <taxon>Cytophagales</taxon>
        <taxon>Cytophagaceae</taxon>
        <taxon>Spirosoma</taxon>
    </lineage>
</organism>
<dbReference type="Pfam" id="PF03807">
    <property type="entry name" value="F420_oxidored"/>
    <property type="match status" value="1"/>
</dbReference>
<dbReference type="GO" id="GO:0015677">
    <property type="term" value="P:copper ion import"/>
    <property type="evidence" value="ECO:0007669"/>
    <property type="project" value="TreeGrafter"/>
</dbReference>
<dbReference type="GO" id="GO:0052851">
    <property type="term" value="F:ferric-chelate reductase (NADPH) activity"/>
    <property type="evidence" value="ECO:0007669"/>
    <property type="project" value="TreeGrafter"/>
</dbReference>
<dbReference type="PANTHER" id="PTHR14239:SF0">
    <property type="entry name" value="F420-DEPENDENT NADP REDUCTASE"/>
    <property type="match status" value="1"/>
</dbReference>
<protein>
    <submittedName>
        <fullName evidence="3">NAD(P)-binding domain-containing protein</fullName>
    </submittedName>
</protein>
<dbReference type="GO" id="GO:0008823">
    <property type="term" value="F:cupric reductase (NADH) activity"/>
    <property type="evidence" value="ECO:0007669"/>
    <property type="project" value="TreeGrafter"/>
</dbReference>
<dbReference type="Gene3D" id="3.40.50.720">
    <property type="entry name" value="NAD(P)-binding Rossmann-like Domain"/>
    <property type="match status" value="1"/>
</dbReference>
<dbReference type="EMBL" id="CP059732">
    <property type="protein sequence ID" value="QMW04937.1"/>
    <property type="molecule type" value="Genomic_DNA"/>
</dbReference>
<gene>
    <name evidence="3" type="ORF">H3H32_08580</name>
</gene>
<dbReference type="AlphaFoldDB" id="A0A7G5H1E5"/>
<dbReference type="GO" id="GO:0005886">
    <property type="term" value="C:plasma membrane"/>
    <property type="evidence" value="ECO:0007669"/>
    <property type="project" value="TreeGrafter"/>
</dbReference>
<dbReference type="Proteomes" id="UP000515369">
    <property type="component" value="Chromosome"/>
</dbReference>
<sequence length="263" mass="28272">MNIGIIGAGRMGTTLARKLQAHGHQVRLANSRGPESLQDFVRETGVTAVTVAEAMQGSDVIMLTIPFGQVLTIKDAFRQVPQATIVVETMNYLPARDGVIDAIEQGLPHSAWVAQIISHPVIKAFNTIGSYSLMAEGRPAGTSGRIALSVSGEDAAAKQTIIELVNQTGFDGYDAGPLADSWRQQPGTPAYCTNLTLAEAPSARAGAIREDAQANYDFLIQKVMAQGKEYIHSLVSGNFPDNFVDHSVDIFRAYHGLPPRSRQ</sequence>
<dbReference type="KEGG" id="sfol:H3H32_08580"/>
<evidence type="ECO:0000259" key="2">
    <source>
        <dbReference type="Pfam" id="PF03807"/>
    </source>
</evidence>
<reference evidence="3 4" key="1">
    <citation type="submission" date="2020-07" db="EMBL/GenBank/DDBJ databases">
        <title>Spirosoma foliorum sp. nov., isolated from the leaves on the Nejang mountain Korea, Republic of.</title>
        <authorList>
            <person name="Ho H."/>
            <person name="Lee Y.-J."/>
            <person name="Nurcahyanto D.-A."/>
            <person name="Kim S.-G."/>
        </authorList>
    </citation>
    <scope>NUCLEOTIDE SEQUENCE [LARGE SCALE GENOMIC DNA]</scope>
    <source>
        <strain evidence="3 4">PL0136</strain>
    </source>
</reference>
<dbReference type="InterPro" id="IPR051267">
    <property type="entry name" value="STEAP_metalloreductase"/>
</dbReference>
<dbReference type="InterPro" id="IPR036291">
    <property type="entry name" value="NAD(P)-bd_dom_sf"/>
</dbReference>
<keyword evidence="4" id="KW-1185">Reference proteome</keyword>